<name>A0A1M7RLD4_9ACTN</name>
<dbReference type="EMBL" id="FRCS01000019">
    <property type="protein sequence ID" value="SHN46989.1"/>
    <property type="molecule type" value="Genomic_DNA"/>
</dbReference>
<dbReference type="OrthoDB" id="5188400at2"/>
<protein>
    <submittedName>
        <fullName evidence="1">Uncharacterized protein</fullName>
    </submittedName>
</protein>
<keyword evidence="2" id="KW-1185">Reference proteome</keyword>
<dbReference type="AlphaFoldDB" id="A0A1M7RLD4"/>
<reference evidence="1 2" key="1">
    <citation type="submission" date="2016-11" db="EMBL/GenBank/DDBJ databases">
        <authorList>
            <person name="Jaros S."/>
            <person name="Januszkiewicz K."/>
            <person name="Wedrychowicz H."/>
        </authorList>
    </citation>
    <scope>NUCLEOTIDE SEQUENCE [LARGE SCALE GENOMIC DNA]</scope>
    <source>
        <strain evidence="1 2">DSM 46144</strain>
    </source>
</reference>
<accession>A0A1M7RLD4</accession>
<proteinExistence type="predicted"/>
<organism evidence="1 2">
    <name type="scientific">Cryptosporangium aurantiacum</name>
    <dbReference type="NCBI Taxonomy" id="134849"/>
    <lineage>
        <taxon>Bacteria</taxon>
        <taxon>Bacillati</taxon>
        <taxon>Actinomycetota</taxon>
        <taxon>Actinomycetes</taxon>
        <taxon>Cryptosporangiales</taxon>
        <taxon>Cryptosporangiaceae</taxon>
        <taxon>Cryptosporangium</taxon>
    </lineage>
</organism>
<evidence type="ECO:0000313" key="2">
    <source>
        <dbReference type="Proteomes" id="UP000184440"/>
    </source>
</evidence>
<sequence>MRAVAAMVAHSAHVEAGLLYVEGAGWEWAKLPGLPATHNVTFAAVFGVEPDEVDRTPLIRIEIEGPTKALGHVDHPFTANTIHQIPGTPIHEPRVIELTDITFVEWGLHRLTVLRLEGDERQELAVVEFAIVQA</sequence>
<dbReference type="RefSeq" id="WP_143175669.1">
    <property type="nucleotide sequence ID" value="NZ_FRCS01000019.1"/>
</dbReference>
<gene>
    <name evidence="1" type="ORF">SAMN05443668_11985</name>
</gene>
<evidence type="ECO:0000313" key="1">
    <source>
        <dbReference type="EMBL" id="SHN46989.1"/>
    </source>
</evidence>
<dbReference type="Proteomes" id="UP000184440">
    <property type="component" value="Unassembled WGS sequence"/>
</dbReference>